<evidence type="ECO:0000256" key="3">
    <source>
        <dbReference type="ARBA" id="ARBA00022670"/>
    </source>
</evidence>
<keyword evidence="2 6" id="KW-0121">Carboxypeptidase</keyword>
<sequence length="617" mass="66379">MRWANNRIWQPLLLTAAVTSVASAGRSLRHVGKSDDVFAAFAERSSSLYDNIFAEAEDPVEKRAPTAKFLNNNTSSFSVNGTGIPDVDFDIGESYAGSLPLSSDPNDENQLFFWFFPSENPAASEEIVIWLNGGPGCSSLEGIVEENGPFIWQSGTYLPVKNDWSWNKLSNIVYIEQPVGTGFSVGEVTATSEEDVAEQFLGFWKNFVTLFSLEGYKVYVTGESYAGMYCPYIASAMVDANDTTYYNVSGVLIYDPVIGQNDIQDNIPAVAFVDYWAGLHPFNDSFVAEIHQRDAECGYTDYLNKYLVYPPAGQQPTVIAGQEANGTTKPDCAALYYDIVFAALTVNPCWDIYQVATTCPLLWDVLGFPGTIQYTPVGANIYFEREDVKKAIHAPLNVNWSECATHNVFVDGNDKSVPSSFHALPNVIDHTKNVVIGHGSLDYVLIANGTLLTIQNMTWGGELGFQSPPTEPMFVPFHDDISLSSVAGSGVMGTVHSERGLTYAGVALSGHMVPEYAPSVAYRHLEFLLGRIPSLSSTEAFTTNTNVTQPTGSIGNGNAPQGYSTVNNSTTSSASGGSSSNSNATGGTTSSAPGPGLSLSAWASLFVLPAGIAALLM</sequence>
<feature type="signal peptide" evidence="6">
    <location>
        <begin position="1"/>
        <end position="24"/>
    </location>
</feature>
<dbReference type="InterPro" id="IPR001563">
    <property type="entry name" value="Peptidase_S10"/>
</dbReference>
<evidence type="ECO:0000313" key="8">
    <source>
        <dbReference type="EMBL" id="KAL1902840.1"/>
    </source>
</evidence>
<organism evidence="8 9">
    <name type="scientific">Sporothrix stenoceras</name>
    <dbReference type="NCBI Taxonomy" id="5173"/>
    <lineage>
        <taxon>Eukaryota</taxon>
        <taxon>Fungi</taxon>
        <taxon>Dikarya</taxon>
        <taxon>Ascomycota</taxon>
        <taxon>Pezizomycotina</taxon>
        <taxon>Sordariomycetes</taxon>
        <taxon>Sordariomycetidae</taxon>
        <taxon>Ophiostomatales</taxon>
        <taxon>Ophiostomataceae</taxon>
        <taxon>Sporothrix</taxon>
    </lineage>
</organism>
<dbReference type="Gene3D" id="3.40.50.1820">
    <property type="entry name" value="alpha/beta hydrolase"/>
    <property type="match status" value="1"/>
</dbReference>
<evidence type="ECO:0000256" key="7">
    <source>
        <dbReference type="SAM" id="MobiDB-lite"/>
    </source>
</evidence>
<feature type="compositionally biased region" description="Polar residues" evidence="7">
    <location>
        <begin position="544"/>
        <end position="563"/>
    </location>
</feature>
<comment type="caution">
    <text evidence="8">The sequence shown here is derived from an EMBL/GenBank/DDBJ whole genome shotgun (WGS) entry which is preliminary data.</text>
</comment>
<evidence type="ECO:0000256" key="1">
    <source>
        <dbReference type="ARBA" id="ARBA00009431"/>
    </source>
</evidence>
<evidence type="ECO:0000256" key="4">
    <source>
        <dbReference type="ARBA" id="ARBA00022801"/>
    </source>
</evidence>
<dbReference type="EMBL" id="JAWCUI010000003">
    <property type="protein sequence ID" value="KAL1902840.1"/>
    <property type="molecule type" value="Genomic_DNA"/>
</dbReference>
<comment type="similarity">
    <text evidence="1 6">Belongs to the peptidase S10 family.</text>
</comment>
<keyword evidence="3 6" id="KW-0645">Protease</keyword>
<feature type="chain" id="PRO_5044974671" description="Carboxypeptidase" evidence="6">
    <location>
        <begin position="25"/>
        <end position="617"/>
    </location>
</feature>
<keyword evidence="6" id="KW-0732">Signal</keyword>
<dbReference type="EC" id="3.4.16.-" evidence="6"/>
<feature type="region of interest" description="Disordered" evidence="7">
    <location>
        <begin position="544"/>
        <end position="593"/>
    </location>
</feature>
<dbReference type="PANTHER" id="PTHR11802:SF479">
    <property type="entry name" value="CARBOXYPEPTIDASE"/>
    <property type="match status" value="1"/>
</dbReference>
<dbReference type="InterPro" id="IPR029058">
    <property type="entry name" value="AB_hydrolase_fold"/>
</dbReference>
<dbReference type="PROSITE" id="PS00131">
    <property type="entry name" value="CARBOXYPEPT_SER_SER"/>
    <property type="match status" value="1"/>
</dbReference>
<reference evidence="8 9" key="1">
    <citation type="journal article" date="2024" name="IMA Fungus">
        <title>IMA Genome - F19 : A genome assembly and annotation guide to empower mycologists, including annotated draft genome sequences of Ceratocystis pirilliformis, Diaporthe australafricana, Fusarium ophioides, Paecilomyces lecythidis, and Sporothrix stenoceras.</title>
        <authorList>
            <person name="Aylward J."/>
            <person name="Wilson A.M."/>
            <person name="Visagie C.M."/>
            <person name="Spraker J."/>
            <person name="Barnes I."/>
            <person name="Buitendag C."/>
            <person name="Ceriani C."/>
            <person name="Del Mar Angel L."/>
            <person name="du Plessis D."/>
            <person name="Fuchs T."/>
            <person name="Gasser K."/>
            <person name="Kramer D."/>
            <person name="Li W."/>
            <person name="Munsamy K."/>
            <person name="Piso A."/>
            <person name="Price J.L."/>
            <person name="Sonnekus B."/>
            <person name="Thomas C."/>
            <person name="van der Nest A."/>
            <person name="van Dijk A."/>
            <person name="van Heerden A."/>
            <person name="van Vuuren N."/>
            <person name="Yilmaz N."/>
            <person name="Duong T.A."/>
            <person name="van der Merwe N.A."/>
            <person name="Wingfield M.J."/>
            <person name="Wingfield B.D."/>
        </authorList>
    </citation>
    <scope>NUCLEOTIDE SEQUENCE [LARGE SCALE GENOMIC DNA]</scope>
    <source>
        <strain evidence="8 9">CMW 5346</strain>
    </source>
</reference>
<dbReference type="PROSITE" id="PS00560">
    <property type="entry name" value="CARBOXYPEPT_SER_HIS"/>
    <property type="match status" value="1"/>
</dbReference>
<dbReference type="PANTHER" id="PTHR11802">
    <property type="entry name" value="SERINE PROTEASE FAMILY S10 SERINE CARBOXYPEPTIDASE"/>
    <property type="match status" value="1"/>
</dbReference>
<feature type="compositionally biased region" description="Low complexity" evidence="7">
    <location>
        <begin position="564"/>
        <end position="592"/>
    </location>
</feature>
<name>A0ABR3ZQY9_9PEZI</name>
<keyword evidence="4 6" id="KW-0378">Hydrolase</keyword>
<evidence type="ECO:0000256" key="5">
    <source>
        <dbReference type="ARBA" id="ARBA00023180"/>
    </source>
</evidence>
<evidence type="ECO:0000256" key="2">
    <source>
        <dbReference type="ARBA" id="ARBA00022645"/>
    </source>
</evidence>
<dbReference type="Pfam" id="PF00450">
    <property type="entry name" value="Peptidase_S10"/>
    <property type="match status" value="1"/>
</dbReference>
<protein>
    <recommendedName>
        <fullName evidence="6">Carboxypeptidase</fullName>
        <ecNumber evidence="6">3.4.16.-</ecNumber>
    </recommendedName>
</protein>
<dbReference type="SUPFAM" id="SSF53474">
    <property type="entry name" value="alpha/beta-Hydrolases"/>
    <property type="match status" value="1"/>
</dbReference>
<dbReference type="InterPro" id="IPR033124">
    <property type="entry name" value="Ser_caboxypep_his_AS"/>
</dbReference>
<dbReference type="InterPro" id="IPR018202">
    <property type="entry name" value="Ser_caboxypep_ser_AS"/>
</dbReference>
<dbReference type="PRINTS" id="PR00724">
    <property type="entry name" value="CRBOXYPTASEC"/>
</dbReference>
<proteinExistence type="inferred from homology"/>
<accession>A0ABR3ZQY9</accession>
<gene>
    <name evidence="8" type="ORF">Sste5346_000751</name>
</gene>
<keyword evidence="9" id="KW-1185">Reference proteome</keyword>
<evidence type="ECO:0000313" key="9">
    <source>
        <dbReference type="Proteomes" id="UP001583186"/>
    </source>
</evidence>
<keyword evidence="5" id="KW-0325">Glycoprotein</keyword>
<dbReference type="Proteomes" id="UP001583186">
    <property type="component" value="Unassembled WGS sequence"/>
</dbReference>
<evidence type="ECO:0000256" key="6">
    <source>
        <dbReference type="RuleBase" id="RU361156"/>
    </source>
</evidence>